<feature type="transmembrane region" description="Helical" evidence="5">
    <location>
        <begin position="307"/>
        <end position="328"/>
    </location>
</feature>
<dbReference type="PANTHER" id="PTHR23291:SF127">
    <property type="entry name" value="PROTEIN LIFEGUARD 1-LIKE"/>
    <property type="match status" value="1"/>
</dbReference>
<evidence type="ECO:0000313" key="6">
    <source>
        <dbReference type="EMBL" id="CAD7625483.1"/>
    </source>
</evidence>
<protein>
    <submittedName>
        <fullName evidence="6">Uncharacterized protein</fullName>
    </submittedName>
</protein>
<feature type="transmembrane region" description="Helical" evidence="5">
    <location>
        <begin position="369"/>
        <end position="391"/>
    </location>
</feature>
<evidence type="ECO:0000256" key="5">
    <source>
        <dbReference type="SAM" id="Phobius"/>
    </source>
</evidence>
<dbReference type="GO" id="GO:0016020">
    <property type="term" value="C:membrane"/>
    <property type="evidence" value="ECO:0007669"/>
    <property type="project" value="UniProtKB-SubCell"/>
</dbReference>
<dbReference type="EMBL" id="CAJPIZ010003098">
    <property type="protein sequence ID" value="CAG2105913.1"/>
    <property type="molecule type" value="Genomic_DNA"/>
</dbReference>
<dbReference type="GO" id="GO:0005783">
    <property type="term" value="C:endoplasmic reticulum"/>
    <property type="evidence" value="ECO:0007669"/>
    <property type="project" value="TreeGrafter"/>
</dbReference>
<keyword evidence="2 5" id="KW-0812">Transmembrane</keyword>
<accession>A0A7R9PZ73</accession>
<sequence>MIKNYQHMYGHRAYIGSQTAGAIDYLSNPYHISHNIMIRAGQVVNGTDSLRPDTAFVYLFSGTTDEDNCLVLKVFSDKADPHIIDMSYPQYPPQQGFPQQQAYGQPYSQGYGTPYEQQFAGQYPPGGQPPPGFAMPAGEQPPKYSEPYVNYNTGGAGGSHNMNVTTNESDVNNWAGFTDKNIRRMFVQKVYSILSIQLFITFGITAVVVLTPALKNWVRHNIWLYYVSYVVFFSLYITLMCCKGPRRNYPTNFILLGLFTIALSFMVAMICSFHDLTSVLIAAGITAVCCTAVSVLSFWTKFDFTRFGWALSIACLGLFIMGICMIFIKAKILYILYAGIGTVIFMLFLAYDTQLITGGKKYEISPEEYVMASIMLYVDIVYIFLMILQLVSSGRD</sequence>
<dbReference type="OrthoDB" id="7933078at2759"/>
<gene>
    <name evidence="6" type="ORF">OSB1V03_LOCUS5917</name>
</gene>
<evidence type="ECO:0000313" key="7">
    <source>
        <dbReference type="Proteomes" id="UP000759131"/>
    </source>
</evidence>
<feature type="transmembrane region" description="Helical" evidence="5">
    <location>
        <begin position="253"/>
        <end position="273"/>
    </location>
</feature>
<dbReference type="Proteomes" id="UP000759131">
    <property type="component" value="Unassembled WGS sequence"/>
</dbReference>
<evidence type="ECO:0000256" key="3">
    <source>
        <dbReference type="ARBA" id="ARBA00022989"/>
    </source>
</evidence>
<dbReference type="GO" id="GO:0005794">
    <property type="term" value="C:Golgi apparatus"/>
    <property type="evidence" value="ECO:0007669"/>
    <property type="project" value="TreeGrafter"/>
</dbReference>
<keyword evidence="4 5" id="KW-0472">Membrane</keyword>
<comment type="subcellular location">
    <subcellularLocation>
        <location evidence="1">Membrane</location>
        <topology evidence="1">Multi-pass membrane protein</topology>
    </subcellularLocation>
</comment>
<evidence type="ECO:0000256" key="4">
    <source>
        <dbReference type="ARBA" id="ARBA00023136"/>
    </source>
</evidence>
<feature type="transmembrane region" description="Helical" evidence="5">
    <location>
        <begin position="222"/>
        <end position="241"/>
    </location>
</feature>
<keyword evidence="7" id="KW-1185">Reference proteome</keyword>
<feature type="transmembrane region" description="Helical" evidence="5">
    <location>
        <begin position="334"/>
        <end position="357"/>
    </location>
</feature>
<reference evidence="6" key="1">
    <citation type="submission" date="2020-11" db="EMBL/GenBank/DDBJ databases">
        <authorList>
            <person name="Tran Van P."/>
        </authorList>
    </citation>
    <scope>NUCLEOTIDE SEQUENCE</scope>
</reference>
<evidence type="ECO:0000256" key="2">
    <source>
        <dbReference type="ARBA" id="ARBA00022692"/>
    </source>
</evidence>
<dbReference type="GO" id="GO:2001234">
    <property type="term" value="P:negative regulation of apoptotic signaling pathway"/>
    <property type="evidence" value="ECO:0007669"/>
    <property type="project" value="TreeGrafter"/>
</dbReference>
<feature type="transmembrane region" description="Helical" evidence="5">
    <location>
        <begin position="279"/>
        <end position="300"/>
    </location>
</feature>
<evidence type="ECO:0000256" key="1">
    <source>
        <dbReference type="ARBA" id="ARBA00004141"/>
    </source>
</evidence>
<dbReference type="AlphaFoldDB" id="A0A7R9PZ73"/>
<dbReference type="InterPro" id="IPR006214">
    <property type="entry name" value="Bax_inhibitor_1-related"/>
</dbReference>
<dbReference type="Pfam" id="PF01027">
    <property type="entry name" value="Bax1-I"/>
    <property type="match status" value="1"/>
</dbReference>
<organism evidence="6">
    <name type="scientific">Medioppia subpectinata</name>
    <dbReference type="NCBI Taxonomy" id="1979941"/>
    <lineage>
        <taxon>Eukaryota</taxon>
        <taxon>Metazoa</taxon>
        <taxon>Ecdysozoa</taxon>
        <taxon>Arthropoda</taxon>
        <taxon>Chelicerata</taxon>
        <taxon>Arachnida</taxon>
        <taxon>Acari</taxon>
        <taxon>Acariformes</taxon>
        <taxon>Sarcoptiformes</taxon>
        <taxon>Oribatida</taxon>
        <taxon>Brachypylina</taxon>
        <taxon>Oppioidea</taxon>
        <taxon>Oppiidae</taxon>
        <taxon>Medioppia</taxon>
    </lineage>
</organism>
<name>A0A7R9PZ73_9ACAR</name>
<proteinExistence type="predicted"/>
<dbReference type="CDD" id="cd10428">
    <property type="entry name" value="LFG_like"/>
    <property type="match status" value="1"/>
</dbReference>
<dbReference type="PANTHER" id="PTHR23291">
    <property type="entry name" value="BAX INHIBITOR-RELATED"/>
    <property type="match status" value="1"/>
</dbReference>
<keyword evidence="3 5" id="KW-1133">Transmembrane helix</keyword>
<feature type="transmembrane region" description="Helical" evidence="5">
    <location>
        <begin position="190"/>
        <end position="210"/>
    </location>
</feature>
<dbReference type="EMBL" id="OC857673">
    <property type="protein sequence ID" value="CAD7625483.1"/>
    <property type="molecule type" value="Genomic_DNA"/>
</dbReference>